<evidence type="ECO:0000256" key="3">
    <source>
        <dbReference type="SAM" id="MobiDB-lite"/>
    </source>
</evidence>
<organism evidence="4 5">
    <name type="scientific">Cricetulus griseus</name>
    <name type="common">Chinese hamster</name>
    <name type="synonym">Cricetulus barabensis griseus</name>
    <dbReference type="NCBI Taxonomy" id="10029"/>
    <lineage>
        <taxon>Eukaryota</taxon>
        <taxon>Metazoa</taxon>
        <taxon>Chordata</taxon>
        <taxon>Craniata</taxon>
        <taxon>Vertebrata</taxon>
        <taxon>Euteleostomi</taxon>
        <taxon>Mammalia</taxon>
        <taxon>Eutheria</taxon>
        <taxon>Euarchontoglires</taxon>
        <taxon>Glires</taxon>
        <taxon>Rodentia</taxon>
        <taxon>Myomorpha</taxon>
        <taxon>Muroidea</taxon>
        <taxon>Cricetidae</taxon>
        <taxon>Cricetinae</taxon>
        <taxon>Cricetulus</taxon>
    </lineage>
</organism>
<evidence type="ECO:0000256" key="1">
    <source>
        <dbReference type="ARBA" id="ARBA00023254"/>
    </source>
</evidence>
<dbReference type="Ensembl" id="ENSCGRT00001000989.1">
    <property type="protein sequence ID" value="ENSCGRP00001000965.1"/>
    <property type="gene ID" value="ENSCGRG00001000719.1"/>
</dbReference>
<dbReference type="SMART" id="SM00028">
    <property type="entry name" value="TPR"/>
    <property type="match status" value="2"/>
</dbReference>
<dbReference type="Proteomes" id="UP000694386">
    <property type="component" value="Unplaced"/>
</dbReference>
<dbReference type="InterPro" id="IPR013940">
    <property type="entry name" value="Spo22/ZIP4/TEX11"/>
</dbReference>
<evidence type="ECO:0000313" key="4">
    <source>
        <dbReference type="Ensembl" id="ENSCGRP00001000965.1"/>
    </source>
</evidence>
<dbReference type="GO" id="GO:0007130">
    <property type="term" value="P:synaptonemal complex assembly"/>
    <property type="evidence" value="ECO:0007669"/>
    <property type="project" value="Ensembl"/>
</dbReference>
<dbReference type="InterPro" id="IPR019734">
    <property type="entry name" value="TPR_rpt"/>
</dbReference>
<dbReference type="GO" id="GO:2000242">
    <property type="term" value="P:negative regulation of reproductive process"/>
    <property type="evidence" value="ECO:0007669"/>
    <property type="project" value="Ensembl"/>
</dbReference>
<dbReference type="SUPFAM" id="SSF48452">
    <property type="entry name" value="TPR-like"/>
    <property type="match status" value="1"/>
</dbReference>
<dbReference type="GO" id="GO:0035234">
    <property type="term" value="P:ectopic germ cell programmed cell death"/>
    <property type="evidence" value="ECO:0007669"/>
    <property type="project" value="Ensembl"/>
</dbReference>
<dbReference type="GO" id="GO:0009566">
    <property type="term" value="P:fertilization"/>
    <property type="evidence" value="ECO:0007669"/>
    <property type="project" value="Ensembl"/>
</dbReference>
<accession>A0A8C2L8D1</accession>
<dbReference type="Gene3D" id="1.25.40.10">
    <property type="entry name" value="Tetratricopeptide repeat domain"/>
    <property type="match status" value="1"/>
</dbReference>
<reference evidence="4" key="1">
    <citation type="submission" date="2025-08" db="UniProtKB">
        <authorList>
            <consortium name="Ensembl"/>
        </authorList>
    </citation>
    <scope>IDENTIFICATION</scope>
</reference>
<evidence type="ECO:0000256" key="2">
    <source>
        <dbReference type="ARBA" id="ARBA00031845"/>
    </source>
</evidence>
<dbReference type="FunFam" id="1.25.40.10:FF:000739">
    <property type="entry name" value="Testis expressed 11"/>
    <property type="match status" value="1"/>
</dbReference>
<dbReference type="GO" id="GO:0051093">
    <property type="term" value="P:negative regulation of developmental process"/>
    <property type="evidence" value="ECO:0007669"/>
    <property type="project" value="Ensembl"/>
</dbReference>
<feature type="compositionally biased region" description="Polar residues" evidence="3">
    <location>
        <begin position="959"/>
        <end position="970"/>
    </location>
</feature>
<dbReference type="GO" id="GO:0000712">
    <property type="term" value="P:resolution of meiotic recombination intermediates"/>
    <property type="evidence" value="ECO:0007669"/>
    <property type="project" value="Ensembl"/>
</dbReference>
<dbReference type="GO" id="GO:0043066">
    <property type="term" value="P:negative regulation of apoptotic process"/>
    <property type="evidence" value="ECO:0007669"/>
    <property type="project" value="Ensembl"/>
</dbReference>
<feature type="region of interest" description="Disordered" evidence="3">
    <location>
        <begin position="949"/>
        <end position="970"/>
    </location>
</feature>
<sequence>MLYLFDQRSRNKFHNALQNLANCDKFVGYLLLIVISEIVKTLIITGNSWRLHEIIDGFFKNISNVNRELLTEIQKMQIEEIAVNLWNWTVTKRIELPVRESQTAKLCHVACKLVCMCGISVSSEDAIQRQILMNMKTGKEWLDTGNAPIADEFFQAAMADLEKLYVKLVQSCYTEANLIMHKITVEKGIFHVLSYQAESAVAQGDFQKACVCALRCKDMLMRLPEMTGYLHVLCYNLGVETGKQNKYKESSFWLRQSYEIGKMDKDSVEPEMLAKVLRLLATVYLECDDKEYYNKALIAILLANKEHLDPAGLFLKMRILMKGKACNEELLEAVMEIVHLAMPLEFCLNITQFLIDNKRDSIGLHFLKIISGHFKLAEDGKKVVLFYIDMLLQKDQDLIAEEKIEEILIDHQMRSRLTRDLVNWLHSILWEKATRSFKVQNYTDALHWYSYSLKLYECDQEDQDLVKLKRNMASCYLHLKQLDKAKEAVTEAEQQDPTNIFTQFYIFKIAIMEGNSDRALQVLSTLKKLLTNEELDDNGLFKSEVSPTKILSLAIQFALENGQQFVAGKALEYLSQLSEDPKEVLGALKCLVRIILPQVSQMPESENKKKEMDRLLTYLNTALLKFSQHFDDDPSALDSRVNDANWFRKIAWNLALQSEKDLDTMKNFFMVSYKLSLFCPSDQGLLIAQKTCLLVAAAVDLEQGRKATKTSEQVMLLRMSLEQTRKCKIVWNLLKQTGDFAGDDCEALLLLYEFEVKTKTSDPSLYNFLDSVWKMPDLESRTLETMALLAMDKPAHYPTIAQKALKKLLVIHKNKEPIDVLKYSECMHNLIDLMVSDGISSIAPYSLKEIWSHLKNALSLISQTEGYPEKEILWLMIKSWNIGILMYSRNKYVSAERWAGLALEFLGHLGSLKINYEAKVNLLNANLMEALNKGLELRSAEMAERLKALAGPPEDPGSVPSTQTAAHNRL</sequence>
<proteinExistence type="predicted"/>
<dbReference type="InterPro" id="IPR042861">
    <property type="entry name" value="TEX11"/>
</dbReference>
<dbReference type="GO" id="GO:0006311">
    <property type="term" value="P:meiotic gene conversion"/>
    <property type="evidence" value="ECO:0007669"/>
    <property type="project" value="Ensembl"/>
</dbReference>
<dbReference type="GO" id="GO:0008584">
    <property type="term" value="P:male gonad development"/>
    <property type="evidence" value="ECO:0007669"/>
    <property type="project" value="Ensembl"/>
</dbReference>
<protein>
    <recommendedName>
        <fullName evidence="2">Protein ZIP4 homolog</fullName>
    </recommendedName>
</protein>
<dbReference type="AlphaFoldDB" id="A0A8C2L8D1"/>
<dbReference type="GO" id="GO:0000801">
    <property type="term" value="C:central element"/>
    <property type="evidence" value="ECO:0007669"/>
    <property type="project" value="Ensembl"/>
</dbReference>
<dbReference type="Pfam" id="PF08631">
    <property type="entry name" value="SPO22"/>
    <property type="match status" value="1"/>
</dbReference>
<dbReference type="PANTHER" id="PTHR47083:SF1">
    <property type="entry name" value="TESTIS-EXPRESSED PROTEIN 11"/>
    <property type="match status" value="1"/>
</dbReference>
<dbReference type="GO" id="GO:0007060">
    <property type="term" value="P:male meiosis chromosome segregation"/>
    <property type="evidence" value="ECO:0007669"/>
    <property type="project" value="Ensembl"/>
</dbReference>
<evidence type="ECO:0000313" key="5">
    <source>
        <dbReference type="Proteomes" id="UP000694386"/>
    </source>
</evidence>
<keyword evidence="1" id="KW-0469">Meiosis</keyword>
<dbReference type="GO" id="GO:0006915">
    <property type="term" value="P:apoptotic process"/>
    <property type="evidence" value="ECO:0007669"/>
    <property type="project" value="Ensembl"/>
</dbReference>
<reference evidence="4" key="2">
    <citation type="submission" date="2025-09" db="UniProtKB">
        <authorList>
            <consortium name="Ensembl"/>
        </authorList>
    </citation>
    <scope>IDENTIFICATION</scope>
</reference>
<dbReference type="InterPro" id="IPR011990">
    <property type="entry name" value="TPR-like_helical_dom_sf"/>
</dbReference>
<dbReference type="GO" id="GO:0051026">
    <property type="term" value="P:chiasma assembly"/>
    <property type="evidence" value="ECO:0007669"/>
    <property type="project" value="Ensembl"/>
</dbReference>
<name>A0A8C2L8D1_CRIGR</name>
<dbReference type="PANTHER" id="PTHR47083">
    <property type="entry name" value="TESTIS-EXPRESSED PROTEIN 11"/>
    <property type="match status" value="1"/>
</dbReference>